<gene>
    <name evidence="2" type="ORF">B5P24_08625</name>
</gene>
<feature type="domain" description="N-acetyltransferase" evidence="1">
    <location>
        <begin position="15"/>
        <end position="175"/>
    </location>
</feature>
<keyword evidence="3" id="KW-1185">Reference proteome</keyword>
<dbReference type="GO" id="GO:0016747">
    <property type="term" value="F:acyltransferase activity, transferring groups other than amino-acyl groups"/>
    <property type="evidence" value="ECO:0007669"/>
    <property type="project" value="InterPro"/>
</dbReference>
<dbReference type="EMBL" id="MZMQ01000001">
    <property type="protein sequence ID" value="OQJ63051.1"/>
    <property type="molecule type" value="Genomic_DNA"/>
</dbReference>
<dbReference type="RefSeq" id="WP_094128234.1">
    <property type="nucleotide sequence ID" value="NZ_CP040788.1"/>
</dbReference>
<dbReference type="PANTHER" id="PTHR43792:SF1">
    <property type="entry name" value="N-ACETYLTRANSFERASE DOMAIN-CONTAINING PROTEIN"/>
    <property type="match status" value="1"/>
</dbReference>
<dbReference type="InterPro" id="IPR051531">
    <property type="entry name" value="N-acetyltransferase"/>
</dbReference>
<protein>
    <recommendedName>
        <fullName evidence="1">N-acetyltransferase domain-containing protein</fullName>
    </recommendedName>
</protein>
<comment type="caution">
    <text evidence="2">The sequence shown here is derived from an EMBL/GenBank/DDBJ whole genome shotgun (WGS) entry which is preliminary data.</text>
</comment>
<evidence type="ECO:0000259" key="1">
    <source>
        <dbReference type="PROSITE" id="PS51186"/>
    </source>
</evidence>
<dbReference type="PANTHER" id="PTHR43792">
    <property type="entry name" value="GNAT FAMILY, PUTATIVE (AFU_ORTHOLOGUE AFUA_3G00765)-RELATED-RELATED"/>
    <property type="match status" value="1"/>
</dbReference>
<name>A0A225CE99_9MICO</name>
<dbReference type="SUPFAM" id="SSF55729">
    <property type="entry name" value="Acyl-CoA N-acyltransferases (Nat)"/>
    <property type="match status" value="1"/>
</dbReference>
<reference evidence="2" key="1">
    <citation type="submission" date="2017-08" db="EMBL/GenBank/DDBJ databases">
        <title>Genomes of multiple Clavibacter strains from different subspecies.</title>
        <authorList>
            <person name="Yuan X.-K."/>
            <person name="Li X.-S."/>
            <person name="Nie J."/>
            <person name="De Boer S.H."/>
        </authorList>
    </citation>
    <scope>NUCLEOTIDE SEQUENCE [LARGE SCALE GENOMIC DNA]</scope>
    <source>
        <strain evidence="2">ATCC 33566</strain>
    </source>
</reference>
<organism evidence="2 3">
    <name type="scientific">Clavibacter tessellarius</name>
    <dbReference type="NCBI Taxonomy" id="31965"/>
    <lineage>
        <taxon>Bacteria</taxon>
        <taxon>Bacillati</taxon>
        <taxon>Actinomycetota</taxon>
        <taxon>Actinomycetes</taxon>
        <taxon>Micrococcales</taxon>
        <taxon>Microbacteriaceae</taxon>
        <taxon>Clavibacter</taxon>
    </lineage>
</organism>
<sequence length="189" mass="20837">MPSSYDRIALTTCRLLIEPLEPRDVDDFVRYRRDPDVARYQSWGIDYSRADAERLVAAQPGGRLPSPGGWLQLAVRDAGSGGLLGDVALHLLDAQPDTFEVGVTLARSSQGRGIASEALGAVLDLVFGQERAHRVVASCDSRNDAVARLLTRIGFRRESRQVEADRSKGEWITLDGYALLARERHARPL</sequence>
<proteinExistence type="predicted"/>
<dbReference type="InterPro" id="IPR000182">
    <property type="entry name" value="GNAT_dom"/>
</dbReference>
<dbReference type="Gene3D" id="3.40.630.30">
    <property type="match status" value="1"/>
</dbReference>
<accession>A0A225CE99</accession>
<dbReference type="OrthoDB" id="9795188at2"/>
<dbReference type="Proteomes" id="UP000215316">
    <property type="component" value="Unassembled WGS sequence"/>
</dbReference>
<dbReference type="PROSITE" id="PS51186">
    <property type="entry name" value="GNAT"/>
    <property type="match status" value="1"/>
</dbReference>
<dbReference type="InterPro" id="IPR016181">
    <property type="entry name" value="Acyl_CoA_acyltransferase"/>
</dbReference>
<dbReference type="Pfam" id="PF13302">
    <property type="entry name" value="Acetyltransf_3"/>
    <property type="match status" value="1"/>
</dbReference>
<evidence type="ECO:0000313" key="2">
    <source>
        <dbReference type="EMBL" id="OQJ63051.1"/>
    </source>
</evidence>
<evidence type="ECO:0000313" key="3">
    <source>
        <dbReference type="Proteomes" id="UP000215316"/>
    </source>
</evidence>
<dbReference type="AlphaFoldDB" id="A0A225CE99"/>